<comment type="caution">
    <text evidence="2">The sequence shown here is derived from an EMBL/GenBank/DDBJ whole genome shotgun (WGS) entry which is preliminary data.</text>
</comment>
<dbReference type="Proteomes" id="UP000758603">
    <property type="component" value="Unassembled WGS sequence"/>
</dbReference>
<dbReference type="RefSeq" id="XP_045954111.1">
    <property type="nucleotide sequence ID" value="XM_046103668.1"/>
</dbReference>
<evidence type="ECO:0000313" key="3">
    <source>
        <dbReference type="Proteomes" id="UP000758603"/>
    </source>
</evidence>
<reference evidence="2" key="1">
    <citation type="journal article" date="2021" name="Nat. Commun.">
        <title>Genetic determinants of endophytism in the Arabidopsis root mycobiome.</title>
        <authorList>
            <person name="Mesny F."/>
            <person name="Miyauchi S."/>
            <person name="Thiergart T."/>
            <person name="Pickel B."/>
            <person name="Atanasova L."/>
            <person name="Karlsson M."/>
            <person name="Huettel B."/>
            <person name="Barry K.W."/>
            <person name="Haridas S."/>
            <person name="Chen C."/>
            <person name="Bauer D."/>
            <person name="Andreopoulos W."/>
            <person name="Pangilinan J."/>
            <person name="LaButti K."/>
            <person name="Riley R."/>
            <person name="Lipzen A."/>
            <person name="Clum A."/>
            <person name="Drula E."/>
            <person name="Henrissat B."/>
            <person name="Kohler A."/>
            <person name="Grigoriev I.V."/>
            <person name="Martin F.M."/>
            <person name="Hacquard S."/>
        </authorList>
    </citation>
    <scope>NUCLEOTIDE SEQUENCE</scope>
    <source>
        <strain evidence="2">MPI-SDFR-AT-0073</strain>
    </source>
</reference>
<evidence type="ECO:0000313" key="2">
    <source>
        <dbReference type="EMBL" id="KAH6647599.1"/>
    </source>
</evidence>
<evidence type="ECO:0008006" key="4">
    <source>
        <dbReference type="Google" id="ProtNLM"/>
    </source>
</evidence>
<keyword evidence="3" id="KW-1185">Reference proteome</keyword>
<protein>
    <recommendedName>
        <fullName evidence="4">Secreted protein</fullName>
    </recommendedName>
</protein>
<name>A0A9P8UCL3_9PEZI</name>
<sequence>MLWRLFFTVCIHDACGVWVLRNALWSLGFTGYTNDANGVWFPLNAFNDAYGICFFNRPLWRPLRWRHVAFTSYCLSTINLRS</sequence>
<dbReference type="EMBL" id="JAGPXC010000008">
    <property type="protein sequence ID" value="KAH6647599.1"/>
    <property type="molecule type" value="Genomic_DNA"/>
</dbReference>
<dbReference type="GeneID" id="70132559"/>
<gene>
    <name evidence="2" type="ORF">BKA67DRAFT_578011</name>
</gene>
<feature type="signal peptide" evidence="1">
    <location>
        <begin position="1"/>
        <end position="16"/>
    </location>
</feature>
<keyword evidence="1" id="KW-0732">Signal</keyword>
<evidence type="ECO:0000256" key="1">
    <source>
        <dbReference type="SAM" id="SignalP"/>
    </source>
</evidence>
<dbReference type="AlphaFoldDB" id="A0A9P8UCL3"/>
<proteinExistence type="predicted"/>
<accession>A0A9P8UCL3</accession>
<feature type="chain" id="PRO_5040170016" description="Secreted protein" evidence="1">
    <location>
        <begin position="17"/>
        <end position="82"/>
    </location>
</feature>
<organism evidence="2 3">
    <name type="scientific">Truncatella angustata</name>
    <dbReference type="NCBI Taxonomy" id="152316"/>
    <lineage>
        <taxon>Eukaryota</taxon>
        <taxon>Fungi</taxon>
        <taxon>Dikarya</taxon>
        <taxon>Ascomycota</taxon>
        <taxon>Pezizomycotina</taxon>
        <taxon>Sordariomycetes</taxon>
        <taxon>Xylariomycetidae</taxon>
        <taxon>Amphisphaeriales</taxon>
        <taxon>Sporocadaceae</taxon>
        <taxon>Truncatella</taxon>
    </lineage>
</organism>